<evidence type="ECO:0000313" key="10">
    <source>
        <dbReference type="EMBL" id="RIY35697.1"/>
    </source>
</evidence>
<evidence type="ECO:0000256" key="3">
    <source>
        <dbReference type="ARBA" id="ARBA00022806"/>
    </source>
</evidence>
<feature type="compositionally biased region" description="Polar residues" evidence="7">
    <location>
        <begin position="474"/>
        <end position="484"/>
    </location>
</feature>
<keyword evidence="2 6" id="KW-0378">Hydrolase</keyword>
<keyword evidence="3 6" id="KW-0347">Helicase</keyword>
<feature type="compositionally biased region" description="Basic and acidic residues" evidence="7">
    <location>
        <begin position="491"/>
        <end position="505"/>
    </location>
</feature>
<evidence type="ECO:0000256" key="5">
    <source>
        <dbReference type="ARBA" id="ARBA00038437"/>
    </source>
</evidence>
<comment type="caution">
    <text evidence="10">The sequence shown here is derived from an EMBL/GenBank/DDBJ whole genome shotgun (WGS) entry which is preliminary data.</text>
</comment>
<organism evidence="10 11">
    <name type="scientific">Psittacicella hinzii</name>
    <dbReference type="NCBI Taxonomy" id="2028575"/>
    <lineage>
        <taxon>Bacteria</taxon>
        <taxon>Pseudomonadati</taxon>
        <taxon>Pseudomonadota</taxon>
        <taxon>Gammaproteobacteria</taxon>
        <taxon>Pasteurellales</taxon>
        <taxon>Psittacicellaceae</taxon>
        <taxon>Psittacicella</taxon>
    </lineage>
</organism>
<dbReference type="EMBL" id="NRJG01000127">
    <property type="protein sequence ID" value="RIY35697.1"/>
    <property type="molecule type" value="Genomic_DNA"/>
</dbReference>
<dbReference type="InterPro" id="IPR000629">
    <property type="entry name" value="RNA-helicase_DEAD-box_CS"/>
</dbReference>
<feature type="domain" description="Helicase ATP-binding" evidence="8">
    <location>
        <begin position="118"/>
        <end position="300"/>
    </location>
</feature>
<keyword evidence="4 6" id="KW-0067">ATP-binding</keyword>
<dbReference type="SMART" id="SM00490">
    <property type="entry name" value="HELICc"/>
    <property type="match status" value="1"/>
</dbReference>
<dbReference type="PROSITE" id="PS51192">
    <property type="entry name" value="HELICASE_ATP_BIND_1"/>
    <property type="match status" value="1"/>
</dbReference>
<evidence type="ECO:0000256" key="4">
    <source>
        <dbReference type="ARBA" id="ARBA00022840"/>
    </source>
</evidence>
<protein>
    <recommendedName>
        <fullName evidence="12">ATP-dependent RNA helicase SrmB</fullName>
    </recommendedName>
</protein>
<feature type="domain" description="Helicase C-terminal" evidence="9">
    <location>
        <begin position="329"/>
        <end position="476"/>
    </location>
</feature>
<dbReference type="GO" id="GO:0016787">
    <property type="term" value="F:hydrolase activity"/>
    <property type="evidence" value="ECO:0007669"/>
    <property type="project" value="UniProtKB-KW"/>
</dbReference>
<dbReference type="CDD" id="cd18787">
    <property type="entry name" value="SF2_C_DEAD"/>
    <property type="match status" value="1"/>
</dbReference>
<evidence type="ECO:0000256" key="2">
    <source>
        <dbReference type="ARBA" id="ARBA00022801"/>
    </source>
</evidence>
<keyword evidence="1 6" id="KW-0547">Nucleotide-binding</keyword>
<keyword evidence="11" id="KW-1185">Reference proteome</keyword>
<feature type="region of interest" description="Disordered" evidence="7">
    <location>
        <begin position="474"/>
        <end position="537"/>
    </location>
</feature>
<dbReference type="InterPro" id="IPR014001">
    <property type="entry name" value="Helicase_ATP-bd"/>
</dbReference>
<proteinExistence type="inferred from homology"/>
<dbReference type="InterPro" id="IPR011545">
    <property type="entry name" value="DEAD/DEAH_box_helicase_dom"/>
</dbReference>
<accession>A0A3A1YI50</accession>
<dbReference type="SUPFAM" id="SSF52540">
    <property type="entry name" value="P-loop containing nucleoside triphosphate hydrolases"/>
    <property type="match status" value="1"/>
</dbReference>
<feature type="region of interest" description="Disordered" evidence="7">
    <location>
        <begin position="22"/>
        <end position="54"/>
    </location>
</feature>
<gene>
    <name evidence="10" type="ORF">CKF58_06565</name>
</gene>
<reference evidence="10 11" key="1">
    <citation type="submission" date="2017-08" db="EMBL/GenBank/DDBJ databases">
        <title>Reclassification of Bisgaard taxon 37 and 44.</title>
        <authorList>
            <person name="Christensen H."/>
        </authorList>
    </citation>
    <scope>NUCLEOTIDE SEQUENCE [LARGE SCALE GENOMIC DNA]</scope>
    <source>
        <strain evidence="10 11">111</strain>
    </source>
</reference>
<dbReference type="InterPro" id="IPR001650">
    <property type="entry name" value="Helicase_C-like"/>
</dbReference>
<evidence type="ECO:0000256" key="6">
    <source>
        <dbReference type="RuleBase" id="RU000492"/>
    </source>
</evidence>
<dbReference type="AlphaFoldDB" id="A0A3A1YI50"/>
<dbReference type="Pfam" id="PF00271">
    <property type="entry name" value="Helicase_C"/>
    <property type="match status" value="1"/>
</dbReference>
<dbReference type="Proteomes" id="UP000265916">
    <property type="component" value="Unassembled WGS sequence"/>
</dbReference>
<evidence type="ECO:0000313" key="11">
    <source>
        <dbReference type="Proteomes" id="UP000265916"/>
    </source>
</evidence>
<dbReference type="PROSITE" id="PS51194">
    <property type="entry name" value="HELICASE_CTER"/>
    <property type="match status" value="1"/>
</dbReference>
<dbReference type="OrthoDB" id="9805696at2"/>
<dbReference type="SMART" id="SM00487">
    <property type="entry name" value="DEXDc"/>
    <property type="match status" value="1"/>
</dbReference>
<dbReference type="PANTHER" id="PTHR47959">
    <property type="entry name" value="ATP-DEPENDENT RNA HELICASE RHLE-RELATED"/>
    <property type="match status" value="1"/>
</dbReference>
<dbReference type="GO" id="GO:0003676">
    <property type="term" value="F:nucleic acid binding"/>
    <property type="evidence" value="ECO:0007669"/>
    <property type="project" value="InterPro"/>
</dbReference>
<dbReference type="Pfam" id="PF00270">
    <property type="entry name" value="DEAD"/>
    <property type="match status" value="1"/>
</dbReference>
<dbReference type="Gene3D" id="3.40.50.300">
    <property type="entry name" value="P-loop containing nucleotide triphosphate hydrolases"/>
    <property type="match status" value="2"/>
</dbReference>
<dbReference type="InterPro" id="IPR027417">
    <property type="entry name" value="P-loop_NTPase"/>
</dbReference>
<dbReference type="GO" id="GO:0003724">
    <property type="term" value="F:RNA helicase activity"/>
    <property type="evidence" value="ECO:0007669"/>
    <property type="project" value="TreeGrafter"/>
</dbReference>
<comment type="similarity">
    <text evidence="5 6">Belongs to the DEAD box helicase family.</text>
</comment>
<evidence type="ECO:0000256" key="7">
    <source>
        <dbReference type="SAM" id="MobiDB-lite"/>
    </source>
</evidence>
<dbReference type="InterPro" id="IPR044742">
    <property type="entry name" value="DEAD/DEAH_RhlB"/>
</dbReference>
<dbReference type="CDD" id="cd00268">
    <property type="entry name" value="DEADc"/>
    <property type="match status" value="1"/>
</dbReference>
<dbReference type="PANTHER" id="PTHR47959:SF3">
    <property type="entry name" value="ATP-DEPENDENT RNA HELICASE SRMB"/>
    <property type="match status" value="1"/>
</dbReference>
<dbReference type="InterPro" id="IPR050079">
    <property type="entry name" value="DEAD_box_RNA_helicase"/>
</dbReference>
<feature type="compositionally biased region" description="Basic residues" evidence="7">
    <location>
        <begin position="506"/>
        <end position="527"/>
    </location>
</feature>
<evidence type="ECO:0000259" key="8">
    <source>
        <dbReference type="PROSITE" id="PS51192"/>
    </source>
</evidence>
<evidence type="ECO:0000259" key="9">
    <source>
        <dbReference type="PROSITE" id="PS51194"/>
    </source>
</evidence>
<name>A0A3A1YI50_9GAMM</name>
<evidence type="ECO:0008006" key="12">
    <source>
        <dbReference type="Google" id="ProtNLM"/>
    </source>
</evidence>
<dbReference type="GO" id="GO:0005829">
    <property type="term" value="C:cytosol"/>
    <property type="evidence" value="ECO:0007669"/>
    <property type="project" value="TreeGrafter"/>
</dbReference>
<dbReference type="RefSeq" id="WP_119532178.1">
    <property type="nucleotide sequence ID" value="NZ_JBHSSP010000006.1"/>
</dbReference>
<dbReference type="GO" id="GO:0005524">
    <property type="term" value="F:ATP binding"/>
    <property type="evidence" value="ECO:0007669"/>
    <property type="project" value="UniProtKB-KW"/>
</dbReference>
<dbReference type="PROSITE" id="PS00039">
    <property type="entry name" value="DEAD_ATP_HELICASE"/>
    <property type="match status" value="1"/>
</dbReference>
<sequence>MSIEDNKPQADSLQALIAKLQNPQAEQVTRDENVQVADNTNAQPKASKSKKFKQPKLDKKLLELVAAKKEQKAKEKETRAALGEVDRDFTNYFLPEALQANLLANDFAKATDIQAKAIPLISEGKDVLISAQTGTGKTLAYLIPAIERLFSLPPSAQRKCRVLIIAPTRDLTFQIYEIAQKLLARTHYKVAAFVGKLVGEQNKFDDDEEAFNTFEHHQLVITTPGRLVKQVLTNGDIDLTGVSLLILDEADRLLEMGSGADIELIHQHTPARENTVLVSATLGQKVVDLFSEIALNNPVTIEGSHSRAEKNTLTQYYYHADSIEHKKDLLVNLIKDLNLNKVIVFVRKVDTVAPLAKYIMNQRFGLRATSISGEMDKDERERALGLFKSGKVQILVTTDLLARGIDIEDVKAVINYDLPYDGATFVHRVGRTGRFGKRGLAISLVQAHDYQYLGKAMRFMKEVIPARVFPGLEPQTSVNPNALQGKTKVKRKEDKEKLKKAEQKAKKEKLKAKEKHRQRKQKNKGFPKKFLAAAKQD</sequence>
<evidence type="ECO:0000256" key="1">
    <source>
        <dbReference type="ARBA" id="ARBA00022741"/>
    </source>
</evidence>